<dbReference type="InterPro" id="IPR050393">
    <property type="entry name" value="MFP_Efflux_Pump"/>
</dbReference>
<feature type="transmembrane region" description="Helical" evidence="2">
    <location>
        <begin position="17"/>
        <end position="35"/>
    </location>
</feature>
<protein>
    <submittedName>
        <fullName evidence="5">Multidrug efflux system membrane fusion protein</fullName>
    </submittedName>
</protein>
<dbReference type="Gene3D" id="1.10.287.470">
    <property type="entry name" value="Helix hairpin bin"/>
    <property type="match status" value="1"/>
</dbReference>
<dbReference type="Gene3D" id="2.40.50.100">
    <property type="match status" value="1"/>
</dbReference>
<keyword evidence="2" id="KW-0812">Transmembrane</keyword>
<dbReference type="Proteomes" id="UP000538666">
    <property type="component" value="Unassembled WGS sequence"/>
</dbReference>
<name>A0A841JZH5_9BACT</name>
<gene>
    <name evidence="5" type="ORF">HNQ77_004743</name>
</gene>
<feature type="domain" description="Multidrug resistance protein MdtA-like barrel-sandwich hybrid" evidence="3">
    <location>
        <begin position="54"/>
        <end position="300"/>
    </location>
</feature>
<evidence type="ECO:0000259" key="4">
    <source>
        <dbReference type="Pfam" id="PF25963"/>
    </source>
</evidence>
<evidence type="ECO:0000313" key="6">
    <source>
        <dbReference type="Proteomes" id="UP000538666"/>
    </source>
</evidence>
<reference evidence="5 6" key="1">
    <citation type="submission" date="2020-08" db="EMBL/GenBank/DDBJ databases">
        <title>Genomic Encyclopedia of Type Strains, Phase IV (KMG-IV): sequencing the most valuable type-strain genomes for metagenomic binning, comparative biology and taxonomic classification.</title>
        <authorList>
            <person name="Goeker M."/>
        </authorList>
    </citation>
    <scope>NUCLEOTIDE SEQUENCE [LARGE SCALE GENOMIC DNA]</scope>
    <source>
        <strain evidence="5 6">DSM 103733</strain>
    </source>
</reference>
<dbReference type="RefSeq" id="WP_050061360.1">
    <property type="nucleotide sequence ID" value="NZ_JACHEK010000011.1"/>
</dbReference>
<dbReference type="EMBL" id="JACHEK010000011">
    <property type="protein sequence ID" value="MBB6146762.1"/>
    <property type="molecule type" value="Genomic_DNA"/>
</dbReference>
<organism evidence="5 6">
    <name type="scientific">Silvibacterium bohemicum</name>
    <dbReference type="NCBI Taxonomy" id="1577686"/>
    <lineage>
        <taxon>Bacteria</taxon>
        <taxon>Pseudomonadati</taxon>
        <taxon>Acidobacteriota</taxon>
        <taxon>Terriglobia</taxon>
        <taxon>Terriglobales</taxon>
        <taxon>Acidobacteriaceae</taxon>
        <taxon>Silvibacterium</taxon>
    </lineage>
</organism>
<proteinExistence type="predicted"/>
<keyword evidence="6" id="KW-1185">Reference proteome</keyword>
<sequence length="405" mass="45155">MVPPTLEKTAYRPLERWGTFIIMAFALLLGLTVLWRSDHHPRTDDAEVFANFIGIAPQVEGPILQLNVRDNQFVKKGDLLFAIDSRPYQYAYERTLSLQAILEGQIQDEQRRIAAQVSGVSVAKAGIDTAEADVKHWAAAIEEANADVTHAEQGVARAKAEWTYASDNLQRLEPLLQRQFVTVDQVDRARSVETAQAEALKQAQSQLVMAQAEVKSAAAQYSHAVAAVEQSHAQHQQAQHSVLTLDPLISQRGERAAETKTARYNLDNCAIYAPFDAFVTNLTISEGEYAHVGQQVFVLIDARKWWVLANFREGQLRHIRPGMAADVYILSRPHERFQGVVDSIGFGVTPDADVLGHLGPGLPDVQRTLNWVHLAARYPVRIRVENPPRDLFRIGETAVTTIRGY</sequence>
<dbReference type="OrthoDB" id="107989at2"/>
<dbReference type="PANTHER" id="PTHR30367">
    <property type="entry name" value="P-HYDROXYBENZOIC ACID EFFLUX PUMP SUBUNIT AAEA-RELATED"/>
    <property type="match status" value="1"/>
</dbReference>
<dbReference type="InterPro" id="IPR058625">
    <property type="entry name" value="MdtA-like_BSH"/>
</dbReference>
<feature type="coiled-coil region" evidence="1">
    <location>
        <begin position="127"/>
        <end position="161"/>
    </location>
</feature>
<feature type="domain" description="p-hydroxybenzoic acid efflux pump subunit AaeA-like beta-barrel" evidence="4">
    <location>
        <begin position="305"/>
        <end position="402"/>
    </location>
</feature>
<dbReference type="Gene3D" id="2.40.30.170">
    <property type="match status" value="1"/>
</dbReference>
<dbReference type="PANTHER" id="PTHR30367:SF1">
    <property type="entry name" value="MULTIDRUG RESISTANCE PROTEIN MDTN"/>
    <property type="match status" value="1"/>
</dbReference>
<dbReference type="InterPro" id="IPR058634">
    <property type="entry name" value="AaeA-lik-b-barrel"/>
</dbReference>
<keyword evidence="1" id="KW-0175">Coiled coil</keyword>
<evidence type="ECO:0000256" key="1">
    <source>
        <dbReference type="SAM" id="Coils"/>
    </source>
</evidence>
<comment type="caution">
    <text evidence="5">The sequence shown here is derived from an EMBL/GenBank/DDBJ whole genome shotgun (WGS) entry which is preliminary data.</text>
</comment>
<keyword evidence="2" id="KW-1133">Transmembrane helix</keyword>
<evidence type="ECO:0000313" key="5">
    <source>
        <dbReference type="EMBL" id="MBB6146762.1"/>
    </source>
</evidence>
<dbReference type="Pfam" id="PF25963">
    <property type="entry name" value="Beta-barrel_AAEA"/>
    <property type="match status" value="1"/>
</dbReference>
<dbReference type="Pfam" id="PF25917">
    <property type="entry name" value="BSH_RND"/>
    <property type="match status" value="1"/>
</dbReference>
<evidence type="ECO:0000259" key="3">
    <source>
        <dbReference type="Pfam" id="PF25917"/>
    </source>
</evidence>
<accession>A0A841JZH5</accession>
<evidence type="ECO:0000256" key="2">
    <source>
        <dbReference type="SAM" id="Phobius"/>
    </source>
</evidence>
<keyword evidence="2" id="KW-0472">Membrane</keyword>
<dbReference type="AlphaFoldDB" id="A0A841JZH5"/>
<dbReference type="SUPFAM" id="SSF111369">
    <property type="entry name" value="HlyD-like secretion proteins"/>
    <property type="match status" value="2"/>
</dbReference>